<evidence type="ECO:0000313" key="3">
    <source>
        <dbReference type="EMBL" id="VVQ26007.1"/>
    </source>
</evidence>
<dbReference type="InterPro" id="IPR029044">
    <property type="entry name" value="Nucleotide-diphossugar_trans"/>
</dbReference>
<feature type="domain" description="Glycosyltransferase 2-like" evidence="2">
    <location>
        <begin position="9"/>
        <end position="85"/>
    </location>
</feature>
<sequence>MVAAYKGAHTVRINHMSQNVGFARHLNHVFDMAEGEIIVVAAGDDICFPNKVSALAQPMLENKNVTGVHSGVIEIDTNGQEIRQNDISNPELLADPCRIIESSLAVASQSHAFRKSVHEFFGPYEPFITNEGKIMAFRESLKGRILYLSKPLTYYRVGSGISTYNGIDIDKLTLDEPRKIASWNYTSILQIEKDSKIEHSNTQPMQDIIKRKKTHYKNIYSINSTRYDLTSLIPLITYPPVFLQGLKALIRTNSPHIVRALYAKKILKK</sequence>
<accession>A0A5E7VU71</accession>
<dbReference type="Pfam" id="PF00535">
    <property type="entry name" value="Glycos_transf_2"/>
    <property type="match status" value="1"/>
</dbReference>
<dbReference type="AlphaFoldDB" id="A0A5E7VU71"/>
<dbReference type="SUPFAM" id="SSF53448">
    <property type="entry name" value="Nucleotide-diphospho-sugar transferases"/>
    <property type="match status" value="1"/>
</dbReference>
<reference evidence="3 4" key="1">
    <citation type="submission" date="2019-09" db="EMBL/GenBank/DDBJ databases">
        <authorList>
            <person name="Chandra G."/>
            <person name="Truman W A."/>
        </authorList>
    </citation>
    <scope>NUCLEOTIDE SEQUENCE [LARGE SCALE GENOMIC DNA]</scope>
    <source>
        <strain evidence="3">PS928</strain>
    </source>
</reference>
<dbReference type="EMBL" id="CABVJF010000039">
    <property type="protein sequence ID" value="VVQ26007.1"/>
    <property type="molecule type" value="Genomic_DNA"/>
</dbReference>
<evidence type="ECO:0000259" key="2">
    <source>
        <dbReference type="Pfam" id="PF00535"/>
    </source>
</evidence>
<gene>
    <name evidence="3" type="ORF">PS928_06309</name>
</gene>
<organism evidence="3 4">
    <name type="scientific">Pseudomonas fluorescens</name>
    <dbReference type="NCBI Taxonomy" id="294"/>
    <lineage>
        <taxon>Bacteria</taxon>
        <taxon>Pseudomonadati</taxon>
        <taxon>Pseudomonadota</taxon>
        <taxon>Gammaproteobacteria</taxon>
        <taxon>Pseudomonadales</taxon>
        <taxon>Pseudomonadaceae</taxon>
        <taxon>Pseudomonas</taxon>
    </lineage>
</organism>
<evidence type="ECO:0000313" key="4">
    <source>
        <dbReference type="Proteomes" id="UP000381378"/>
    </source>
</evidence>
<name>A0A5E7VU71_PSEFL</name>
<proteinExistence type="predicted"/>
<dbReference type="InterPro" id="IPR001173">
    <property type="entry name" value="Glyco_trans_2-like"/>
</dbReference>
<keyword evidence="1" id="KW-1003">Cell membrane</keyword>
<keyword evidence="1" id="KW-0472">Membrane</keyword>
<protein>
    <recommendedName>
        <fullName evidence="2">Glycosyltransferase 2-like domain-containing protein</fullName>
    </recommendedName>
</protein>
<dbReference type="Gene3D" id="3.90.550.10">
    <property type="entry name" value="Spore Coat Polysaccharide Biosynthesis Protein SpsA, Chain A"/>
    <property type="match status" value="1"/>
</dbReference>
<keyword evidence="1" id="KW-0997">Cell inner membrane</keyword>
<dbReference type="Proteomes" id="UP000381378">
    <property type="component" value="Unassembled WGS sequence"/>
</dbReference>
<evidence type="ECO:0000256" key="1">
    <source>
        <dbReference type="ARBA" id="ARBA00022519"/>
    </source>
</evidence>